<dbReference type="GO" id="GO:0017004">
    <property type="term" value="P:cytochrome complex assembly"/>
    <property type="evidence" value="ECO:0007669"/>
    <property type="project" value="UniProtKB-KW"/>
</dbReference>
<evidence type="ECO:0000256" key="5">
    <source>
        <dbReference type="ARBA" id="ARBA00023284"/>
    </source>
</evidence>
<dbReference type="InterPro" id="IPR050553">
    <property type="entry name" value="Thioredoxin_ResA/DsbE_sf"/>
</dbReference>
<name>A0A7X3CN25_9BACL</name>
<evidence type="ECO:0000256" key="4">
    <source>
        <dbReference type="ARBA" id="ARBA00023157"/>
    </source>
</evidence>
<dbReference type="CDD" id="cd02966">
    <property type="entry name" value="TlpA_like_family"/>
    <property type="match status" value="1"/>
</dbReference>
<sequence length="176" mass="19473">MGKARRPVQIIILTLIVILGGYAIGTAVFGGEKGIPQAGDKPPAFNLRGLDGQVHNLEKYQGKALVINFWATWCTYCVNEMPALQTQWEKWKDQDVVILGINTGEDDLTVANFVKQTGVDFPILFDKKNEIVSKYGVVPMPTTFFVNKRGKIISIHQGELNLKTLNQQIATLVASN</sequence>
<dbReference type="GO" id="GO:0030313">
    <property type="term" value="C:cell envelope"/>
    <property type="evidence" value="ECO:0007669"/>
    <property type="project" value="UniProtKB-SubCell"/>
</dbReference>
<dbReference type="InterPro" id="IPR036249">
    <property type="entry name" value="Thioredoxin-like_sf"/>
</dbReference>
<organism evidence="7 8">
    <name type="scientific">Paenibacillus woosongensis</name>
    <dbReference type="NCBI Taxonomy" id="307580"/>
    <lineage>
        <taxon>Bacteria</taxon>
        <taxon>Bacillati</taxon>
        <taxon>Bacillota</taxon>
        <taxon>Bacilli</taxon>
        <taxon>Bacillales</taxon>
        <taxon>Paenibacillaceae</taxon>
        <taxon>Paenibacillus</taxon>
    </lineage>
</organism>
<keyword evidence="4" id="KW-1015">Disulfide bond</keyword>
<keyword evidence="3" id="KW-0812">Transmembrane</keyword>
<protein>
    <submittedName>
        <fullName evidence="7">Redoxin domain-containing protein</fullName>
    </submittedName>
</protein>
<dbReference type="RefSeq" id="WP_155610155.1">
    <property type="nucleotide sequence ID" value="NZ_WNZW01000002.1"/>
</dbReference>
<reference evidence="7 8" key="1">
    <citation type="submission" date="2019-11" db="EMBL/GenBank/DDBJ databases">
        <title>Draft genome sequences of five Paenibacillus species of dairy origin.</title>
        <authorList>
            <person name="Olajide A.M."/>
            <person name="Chen S."/>
            <person name="Lapointe G."/>
        </authorList>
    </citation>
    <scope>NUCLEOTIDE SEQUENCE [LARGE SCALE GENOMIC DNA]</scope>
    <source>
        <strain evidence="7 8">12CR55</strain>
    </source>
</reference>
<dbReference type="InterPro" id="IPR017937">
    <property type="entry name" value="Thioredoxin_CS"/>
</dbReference>
<dbReference type="Gene3D" id="3.40.30.10">
    <property type="entry name" value="Glutaredoxin"/>
    <property type="match status" value="1"/>
</dbReference>
<dbReference type="Proteomes" id="UP000447876">
    <property type="component" value="Unassembled WGS sequence"/>
</dbReference>
<evidence type="ECO:0000256" key="3">
    <source>
        <dbReference type="ARBA" id="ARBA00022968"/>
    </source>
</evidence>
<dbReference type="AlphaFoldDB" id="A0A7X3CN25"/>
<comment type="subcellular location">
    <subcellularLocation>
        <location evidence="1">Cell envelope</location>
    </subcellularLocation>
</comment>
<dbReference type="InterPro" id="IPR013766">
    <property type="entry name" value="Thioredoxin_domain"/>
</dbReference>
<dbReference type="Pfam" id="PF00578">
    <property type="entry name" value="AhpC-TSA"/>
    <property type="match status" value="1"/>
</dbReference>
<dbReference type="SUPFAM" id="SSF52833">
    <property type="entry name" value="Thioredoxin-like"/>
    <property type="match status" value="1"/>
</dbReference>
<dbReference type="PANTHER" id="PTHR42852:SF6">
    <property type="entry name" value="THIOL:DISULFIDE INTERCHANGE PROTEIN DSBE"/>
    <property type="match status" value="1"/>
</dbReference>
<evidence type="ECO:0000313" key="8">
    <source>
        <dbReference type="Proteomes" id="UP000447876"/>
    </source>
</evidence>
<evidence type="ECO:0000256" key="1">
    <source>
        <dbReference type="ARBA" id="ARBA00004196"/>
    </source>
</evidence>
<dbReference type="PANTHER" id="PTHR42852">
    <property type="entry name" value="THIOL:DISULFIDE INTERCHANGE PROTEIN DSBE"/>
    <property type="match status" value="1"/>
</dbReference>
<dbReference type="GO" id="GO:0016209">
    <property type="term" value="F:antioxidant activity"/>
    <property type="evidence" value="ECO:0007669"/>
    <property type="project" value="InterPro"/>
</dbReference>
<proteinExistence type="predicted"/>
<dbReference type="EMBL" id="WNZW01000002">
    <property type="protein sequence ID" value="MUG44727.1"/>
    <property type="molecule type" value="Genomic_DNA"/>
</dbReference>
<evidence type="ECO:0000256" key="2">
    <source>
        <dbReference type="ARBA" id="ARBA00022748"/>
    </source>
</evidence>
<dbReference type="PROSITE" id="PS00194">
    <property type="entry name" value="THIOREDOXIN_1"/>
    <property type="match status" value="1"/>
</dbReference>
<keyword evidence="2" id="KW-0201">Cytochrome c-type biogenesis</keyword>
<dbReference type="OrthoDB" id="25753at2"/>
<dbReference type="InterPro" id="IPR000866">
    <property type="entry name" value="AhpC/TSA"/>
</dbReference>
<keyword evidence="3" id="KW-0735">Signal-anchor</keyword>
<evidence type="ECO:0000259" key="6">
    <source>
        <dbReference type="PROSITE" id="PS51352"/>
    </source>
</evidence>
<accession>A0A7X3CN25</accession>
<feature type="domain" description="Thioredoxin" evidence="6">
    <location>
        <begin position="36"/>
        <end position="174"/>
    </location>
</feature>
<gene>
    <name evidence="7" type="ORF">GNP95_06930</name>
</gene>
<dbReference type="GO" id="GO:0016491">
    <property type="term" value="F:oxidoreductase activity"/>
    <property type="evidence" value="ECO:0007669"/>
    <property type="project" value="InterPro"/>
</dbReference>
<comment type="caution">
    <text evidence="7">The sequence shown here is derived from an EMBL/GenBank/DDBJ whole genome shotgun (WGS) entry which is preliminary data.</text>
</comment>
<dbReference type="PROSITE" id="PS51352">
    <property type="entry name" value="THIOREDOXIN_2"/>
    <property type="match status" value="1"/>
</dbReference>
<keyword evidence="5" id="KW-0676">Redox-active center</keyword>
<evidence type="ECO:0000313" key="7">
    <source>
        <dbReference type="EMBL" id="MUG44727.1"/>
    </source>
</evidence>